<dbReference type="AlphaFoldDB" id="A0A0F9R7L6"/>
<accession>A0A0F9R7L6</accession>
<protein>
    <submittedName>
        <fullName evidence="1">Uncharacterized protein</fullName>
    </submittedName>
</protein>
<dbReference type="EMBL" id="LAZR01001398">
    <property type="protein sequence ID" value="KKN45302.1"/>
    <property type="molecule type" value="Genomic_DNA"/>
</dbReference>
<reference evidence="1" key="1">
    <citation type="journal article" date="2015" name="Nature">
        <title>Complex archaea that bridge the gap between prokaryotes and eukaryotes.</title>
        <authorList>
            <person name="Spang A."/>
            <person name="Saw J.H."/>
            <person name="Jorgensen S.L."/>
            <person name="Zaremba-Niedzwiedzka K."/>
            <person name="Martijn J."/>
            <person name="Lind A.E."/>
            <person name="van Eijk R."/>
            <person name="Schleper C."/>
            <person name="Guy L."/>
            <person name="Ettema T.J."/>
        </authorList>
    </citation>
    <scope>NUCLEOTIDE SEQUENCE</scope>
</reference>
<organism evidence="1">
    <name type="scientific">marine sediment metagenome</name>
    <dbReference type="NCBI Taxonomy" id="412755"/>
    <lineage>
        <taxon>unclassified sequences</taxon>
        <taxon>metagenomes</taxon>
        <taxon>ecological metagenomes</taxon>
    </lineage>
</organism>
<gene>
    <name evidence="1" type="ORF">LCGC14_0684550</name>
</gene>
<evidence type="ECO:0000313" key="1">
    <source>
        <dbReference type="EMBL" id="KKN45302.1"/>
    </source>
</evidence>
<proteinExistence type="predicted"/>
<name>A0A0F9R7L6_9ZZZZ</name>
<comment type="caution">
    <text evidence="1">The sequence shown here is derived from an EMBL/GenBank/DDBJ whole genome shotgun (WGS) entry which is preliminary data.</text>
</comment>
<sequence>MKDKLQVTLKIDEKFIKRDLEGIIIPGVLYYCDIPIENFNKDELINIIYLFSLSQQSNQQP</sequence>